<feature type="transmembrane region" description="Helical" evidence="1">
    <location>
        <begin position="833"/>
        <end position="851"/>
    </location>
</feature>
<reference evidence="2 3" key="1">
    <citation type="submission" date="2021-07" db="EMBL/GenBank/DDBJ databases">
        <title>Actinomadura sp. PM05-2 isolated from lichen.</title>
        <authorList>
            <person name="Somphong A."/>
            <person name="Phongsopitanun W."/>
            <person name="Tanasupawat S."/>
            <person name="Peongsungnone V."/>
        </authorList>
    </citation>
    <scope>NUCLEOTIDE SEQUENCE [LARGE SCALE GENOMIC DNA]</scope>
    <source>
        <strain evidence="2 3">PM05-2</strain>
    </source>
</reference>
<keyword evidence="3" id="KW-1185">Reference proteome</keyword>
<dbReference type="InterPro" id="IPR017853">
    <property type="entry name" value="GH"/>
</dbReference>
<dbReference type="EMBL" id="JAIBOA010000002">
    <property type="protein sequence ID" value="MBW8481311.1"/>
    <property type="molecule type" value="Genomic_DNA"/>
</dbReference>
<dbReference type="RefSeq" id="WP_220162988.1">
    <property type="nucleotide sequence ID" value="NZ_JAIBOA010000002.1"/>
</dbReference>
<evidence type="ECO:0000313" key="3">
    <source>
        <dbReference type="Proteomes" id="UP000774570"/>
    </source>
</evidence>
<feature type="transmembrane region" description="Helical" evidence="1">
    <location>
        <begin position="974"/>
        <end position="1006"/>
    </location>
</feature>
<feature type="transmembrane region" description="Helical" evidence="1">
    <location>
        <begin position="931"/>
        <end position="954"/>
    </location>
</feature>
<keyword evidence="1" id="KW-1133">Transmembrane helix</keyword>
<dbReference type="Proteomes" id="UP000774570">
    <property type="component" value="Unassembled WGS sequence"/>
</dbReference>
<accession>A0ABS7FLS6</accession>
<protein>
    <recommendedName>
        <fullName evidence="4">Glycosyl hydrolase family 67 C-terminal domain-containing protein</fullName>
    </recommendedName>
</protein>
<organism evidence="2 3">
    <name type="scientific">Actinomadura parmotrematis</name>
    <dbReference type="NCBI Taxonomy" id="2864039"/>
    <lineage>
        <taxon>Bacteria</taxon>
        <taxon>Bacillati</taxon>
        <taxon>Actinomycetota</taxon>
        <taxon>Actinomycetes</taxon>
        <taxon>Streptosporangiales</taxon>
        <taxon>Thermomonosporaceae</taxon>
        <taxon>Actinomadura</taxon>
    </lineage>
</organism>
<keyword evidence="1" id="KW-0812">Transmembrane</keyword>
<gene>
    <name evidence="2" type="ORF">K1Y72_02935</name>
</gene>
<evidence type="ECO:0000313" key="2">
    <source>
        <dbReference type="EMBL" id="MBW8481311.1"/>
    </source>
</evidence>
<comment type="caution">
    <text evidence="2">The sequence shown here is derived from an EMBL/GenBank/DDBJ whole genome shotgun (WGS) entry which is preliminary data.</text>
</comment>
<proteinExistence type="predicted"/>
<dbReference type="SUPFAM" id="SSF51445">
    <property type="entry name" value="(Trans)glycosidases"/>
    <property type="match status" value="1"/>
</dbReference>
<keyword evidence="1" id="KW-0472">Membrane</keyword>
<feature type="transmembrane region" description="Helical" evidence="1">
    <location>
        <begin position="858"/>
        <end position="879"/>
    </location>
</feature>
<feature type="transmembrane region" description="Helical" evidence="1">
    <location>
        <begin position="899"/>
        <end position="919"/>
    </location>
</feature>
<name>A0ABS7FLS6_9ACTN</name>
<sequence length="1014" mass="108024">MPDRRDPPHPRRWPLVAAGLALALGALVAWQLGAFLKVTAVPAAAPAERAAAAPASAAAPAPRLDAIAPPAGGTPVEQRRYRLAAEAVVSALAARGVPEPRIGTGGTALTARLAPLPGAPSGEAFRLRRDGRGLALDAGTVAGAVNGLYAVADRIRSGADVLPRGDDGRVVAPRLPLRLTDHGSVGLTADRPAFAAGTDYGLNTDAIGPALLDRAPWADAAAVAGIAAQFRQFVDHALADGYNGVVVPGFLEYVTFDGVGDGHAVYRAGDPHIARARALRAAFAPVWGYAADMGVKVFFQTDMLAVSTPLKRYLGDLDTADPRLWSVYRAGLHELFTAMPFAAGLVVRVGEGGEDYRLPGWDYRSEIRVTTVPQVRAMLAALLAQMGRDGRDLVFRTWSVGVGAVGDMHTDPASYHRVLDGIDDPHLIVSTKYTAGDFYSHLPLNPTLRTGAQRRIVEFQSRREFEGFGALPDDLGPLHQEALRAFLAANPNVVGVWNWTQDGGPLRAGPMTLYLRAGFWRMWDLNVYLTARLAWDPGTDVAAATAGWARAAFSGDPATVAAIGRVMALSRQAVTAGLYIGPYAERSVRALGLAPPPMMWIFEWDIVTGDSAALGTIYRIARDRRAEAIAEGERAVALSRRMEALIAATPAASWRDPADRRAFADALAYQTDLFGTLASYRTTVLRHAEWLDTGSASAKASWRDAERRFRSDAAAHERRYGGDVALPAYNFTAASIGMRHADRDEPTAWSARVLLLATLLLLALGSAPGQRVLRGAPGSAALRGLWLGATRPWRLRAGTPAGRADRVLVWLLPAAVLVASRAVYTWLLSPAHLVLVLGAWLVCALALRWSLRGADRFALAACLGGAALLRTVVLLAALANRGPGRYWYDFWTEPGLRSGYVTLAFAAFLWVPLAVHMVLRRAYGLSRRRATGAVLLAFGGPLAVLGGLVSALGLERALTIWNDQMALLPWGLSRILGITTYLGIPTVLPYMAAGVGAALALAGVLLSGRRVQAG</sequence>
<evidence type="ECO:0008006" key="4">
    <source>
        <dbReference type="Google" id="ProtNLM"/>
    </source>
</evidence>
<evidence type="ECO:0000256" key="1">
    <source>
        <dbReference type="SAM" id="Phobius"/>
    </source>
</evidence>